<dbReference type="Proteomes" id="UP000295198">
    <property type="component" value="Unassembled WGS sequence"/>
</dbReference>
<name>A0A4Q4ZNI8_9ACTN</name>
<evidence type="ECO:0000313" key="2">
    <source>
        <dbReference type="EMBL" id="RYP89054.1"/>
    </source>
</evidence>
<dbReference type="RefSeq" id="WP_134713174.1">
    <property type="nucleotide sequence ID" value="NZ_SDKM01000001.1"/>
</dbReference>
<dbReference type="AlphaFoldDB" id="A0A4Q4ZNI8"/>
<protein>
    <submittedName>
        <fullName evidence="2">Uncharacterized protein</fullName>
    </submittedName>
</protein>
<feature type="coiled-coil region" evidence="1">
    <location>
        <begin position="568"/>
        <end position="602"/>
    </location>
</feature>
<comment type="caution">
    <text evidence="2">The sequence shown here is derived from an EMBL/GenBank/DDBJ whole genome shotgun (WGS) entry which is preliminary data.</text>
</comment>
<organism evidence="2 3">
    <name type="scientific">Nocardioides guangzhouensis</name>
    <dbReference type="NCBI Taxonomy" id="2497878"/>
    <lineage>
        <taxon>Bacteria</taxon>
        <taxon>Bacillati</taxon>
        <taxon>Actinomycetota</taxon>
        <taxon>Actinomycetes</taxon>
        <taxon>Propionibacteriales</taxon>
        <taxon>Nocardioidaceae</taxon>
        <taxon>Nocardioides</taxon>
    </lineage>
</organism>
<keyword evidence="3" id="KW-1185">Reference proteome</keyword>
<proteinExistence type="predicted"/>
<evidence type="ECO:0000313" key="3">
    <source>
        <dbReference type="Proteomes" id="UP000295198"/>
    </source>
</evidence>
<dbReference type="OrthoDB" id="3752022at2"/>
<dbReference type="EMBL" id="SDKM01000001">
    <property type="protein sequence ID" value="RYP89054.1"/>
    <property type="molecule type" value="Genomic_DNA"/>
</dbReference>
<keyword evidence="1" id="KW-0175">Coiled coil</keyword>
<sequence length="1019" mass="111636">MSIQIQPRVVLADDFTPQRVYVPLAAKFDAAGAAECTLCHVDRYSTGEAGGIGSQVGRSTRLHAEDPDVRQYLAIPQEAFDPARPEVGAQHGVVHLYLTDIHPSVVVDEYVGAIVRCGKTLFLRLSTSSTQRQIKRYDSADSNAFTVLVVALLNHTAANLTGLRWSDDPRRAGRETPNWQEITSRAAELGKHLTFGQKTYDPQSEHLLLSLLGSMNQQDDITRIHSLTGGRVQKLLTSACPISEGQLPHGIRHKRRDDGRVFLGNKKTKYAEIDAEWHPAIVEALRLHAAGHPYVQIGLDVLVKHRVPRRGQFSTPGATYADLADLRADLSDATKTFFVNSNRTKPDEEHLYLGKLAVWETGRYPHRVANNLKQRGIPVGGLVPTYTGPDDVTGYFDVELDWGTALIGFKDEEERAAVLGACRDRLRAERRAPRAVAGREAAGGDVRALGGPYDRWEAIEPADQHWPGEVTMYGVTTRTHNSGKNTFILVRYPGSTSTDANGRPHGLMRYASKPAEHVAGTWSSEAYCASVATEIQRVVEDRILDPAAVVPVLAVAKNAGSPEGDRRRRNLVARLDAAAAKAAQLREDAEGLELLAARKERAGDQEAADRYDERAAQATAEAAKQDAIGADAAAALERLAREPATGPEPLEANLSLAAYLQSGLNRASLNNGRSSSAFSAVARNHLVQRRFKIRDEQVVWSADLLLPLVAGGELRIPLTGAVQNIRHRKGKELVRAEVVAEYVLRDGRTLDEVAIQQTATRKTVLVKRLMPWLVEYGVTARGAKNALVDHPLRLVQRIMHEQLTEGPNAFSSRWSAGFVGLLREVYCDSDLQWGDAACPDDTTWIATAVATVTQSTGTRKYGVPILDLALALGRTEDEVRELVTPQKRTGGFTRPRYLTYADKAKTKVKAIGCPHGRCRGRRHADHVALLPEVAASGYGVICSYCRRVPSDSRRWVSLQFPVEYLEHWTNRGPAGSLRAKAQTVPAQPPTTLALGVRCPEGISPSGDTDALLSNHDCRR</sequence>
<evidence type="ECO:0000256" key="1">
    <source>
        <dbReference type="SAM" id="Coils"/>
    </source>
</evidence>
<reference evidence="2 3" key="1">
    <citation type="submission" date="2019-01" db="EMBL/GenBank/DDBJ databases">
        <title>Nocardioides guangzhouensis sp. nov., an actinobacterium isolated from soil.</title>
        <authorList>
            <person name="Fu Y."/>
            <person name="Cai Y."/>
            <person name="Lin Z."/>
            <person name="Chen P."/>
        </authorList>
    </citation>
    <scope>NUCLEOTIDE SEQUENCE [LARGE SCALE GENOMIC DNA]</scope>
    <source>
        <strain evidence="2 3">130</strain>
    </source>
</reference>
<accession>A0A4Q4ZNI8</accession>
<gene>
    <name evidence="2" type="ORF">EKO23_01100</name>
</gene>